<name>A0A553R3E8_9TELE</name>
<organism evidence="6 7">
    <name type="scientific">Danionella cerebrum</name>
    <dbReference type="NCBI Taxonomy" id="2873325"/>
    <lineage>
        <taxon>Eukaryota</taxon>
        <taxon>Metazoa</taxon>
        <taxon>Chordata</taxon>
        <taxon>Craniata</taxon>
        <taxon>Vertebrata</taxon>
        <taxon>Euteleostomi</taxon>
        <taxon>Actinopterygii</taxon>
        <taxon>Neopterygii</taxon>
        <taxon>Teleostei</taxon>
        <taxon>Ostariophysi</taxon>
        <taxon>Cypriniformes</taxon>
        <taxon>Danionidae</taxon>
        <taxon>Danioninae</taxon>
        <taxon>Danionella</taxon>
    </lineage>
</organism>
<dbReference type="OrthoDB" id="1431934at2759"/>
<feature type="domain" description="IBR" evidence="5">
    <location>
        <begin position="79"/>
        <end position="121"/>
    </location>
</feature>
<gene>
    <name evidence="6" type="ORF">DNTS_032199</name>
</gene>
<dbReference type="Proteomes" id="UP000316079">
    <property type="component" value="Unassembled WGS sequence"/>
</dbReference>
<sequence>MNLPKCPSCQGSEVGVLCGQRVVCRSCSQTKCRVFQFCCACQREWPQNASAANICKQPNCAIHAVLLSNDKITDSRSLVKGCPFFRACPGCKALLRHNGTGCPNITCPHCNKRFCFRCLRQQCFGEIDLLTLGLINRRLLFLTNIDLDSCKVVDNKQSLIDLGL</sequence>
<proteinExistence type="predicted"/>
<dbReference type="SUPFAM" id="SSF57850">
    <property type="entry name" value="RING/U-box"/>
    <property type="match status" value="1"/>
</dbReference>
<dbReference type="Pfam" id="PF01485">
    <property type="entry name" value="IBR"/>
    <property type="match status" value="1"/>
</dbReference>
<evidence type="ECO:0000256" key="1">
    <source>
        <dbReference type="ARBA" id="ARBA00022723"/>
    </source>
</evidence>
<evidence type="ECO:0000256" key="3">
    <source>
        <dbReference type="ARBA" id="ARBA00022786"/>
    </source>
</evidence>
<evidence type="ECO:0000256" key="2">
    <source>
        <dbReference type="ARBA" id="ARBA00022771"/>
    </source>
</evidence>
<evidence type="ECO:0000259" key="5">
    <source>
        <dbReference type="Pfam" id="PF01485"/>
    </source>
</evidence>
<dbReference type="STRING" id="623744.A0A553R3E8"/>
<keyword evidence="7" id="KW-1185">Reference proteome</keyword>
<keyword evidence="4" id="KW-0862">Zinc</keyword>
<reference evidence="6 7" key="1">
    <citation type="journal article" date="2019" name="Sci. Data">
        <title>Hybrid genome assembly and annotation of Danionella translucida.</title>
        <authorList>
            <person name="Kadobianskyi M."/>
            <person name="Schulze L."/>
            <person name="Schuelke M."/>
            <person name="Judkewitz B."/>
        </authorList>
    </citation>
    <scope>NUCLEOTIDE SEQUENCE [LARGE SCALE GENOMIC DNA]</scope>
    <source>
        <strain evidence="6 7">Bolton</strain>
    </source>
</reference>
<protein>
    <recommendedName>
        <fullName evidence="5">IBR domain-containing protein</fullName>
    </recommendedName>
</protein>
<evidence type="ECO:0000313" key="7">
    <source>
        <dbReference type="Proteomes" id="UP000316079"/>
    </source>
</evidence>
<dbReference type="EMBL" id="SRMA01025265">
    <property type="protein sequence ID" value="TRY96715.1"/>
    <property type="molecule type" value="Genomic_DNA"/>
</dbReference>
<keyword evidence="1" id="KW-0479">Metal-binding</keyword>
<keyword evidence="3" id="KW-0833">Ubl conjugation pathway</keyword>
<dbReference type="AlphaFoldDB" id="A0A553R3E8"/>
<keyword evidence="2" id="KW-0863">Zinc-finger</keyword>
<evidence type="ECO:0000313" key="6">
    <source>
        <dbReference type="EMBL" id="TRY96715.1"/>
    </source>
</evidence>
<dbReference type="InterPro" id="IPR002867">
    <property type="entry name" value="IBR_dom"/>
</dbReference>
<evidence type="ECO:0000256" key="4">
    <source>
        <dbReference type="ARBA" id="ARBA00022833"/>
    </source>
</evidence>
<comment type="caution">
    <text evidence="6">The sequence shown here is derived from an EMBL/GenBank/DDBJ whole genome shotgun (WGS) entry which is preliminary data.</text>
</comment>
<dbReference type="GO" id="GO:0008270">
    <property type="term" value="F:zinc ion binding"/>
    <property type="evidence" value="ECO:0007669"/>
    <property type="project" value="UniProtKB-KW"/>
</dbReference>
<accession>A0A553R3E8</accession>